<dbReference type="PANTHER" id="PTHR33751:SF9">
    <property type="entry name" value="CYTOCHROME C4"/>
    <property type="match status" value="1"/>
</dbReference>
<protein>
    <submittedName>
        <fullName evidence="12">Cytochrome c553</fullName>
    </submittedName>
</protein>
<dbReference type="GO" id="GO:0005506">
    <property type="term" value="F:iron ion binding"/>
    <property type="evidence" value="ECO:0007669"/>
    <property type="project" value="InterPro"/>
</dbReference>
<feature type="binding site" description="covalent" evidence="8">
    <location>
        <position position="34"/>
    </location>
    <ligand>
        <name>heme c</name>
        <dbReference type="ChEBI" id="CHEBI:61717"/>
        <label>1</label>
    </ligand>
</feature>
<evidence type="ECO:0000256" key="6">
    <source>
        <dbReference type="ARBA" id="ARBA00022982"/>
    </source>
</evidence>
<dbReference type="PANTHER" id="PTHR33751">
    <property type="entry name" value="CBB3-TYPE CYTOCHROME C OXIDASE SUBUNIT FIXP"/>
    <property type="match status" value="1"/>
</dbReference>
<feature type="binding site" description="axial binding residue" evidence="9">
    <location>
        <position position="77"/>
    </location>
    <ligand>
        <name>heme c</name>
        <dbReference type="ChEBI" id="CHEBI:61717"/>
        <label>1</label>
    </ligand>
    <ligandPart>
        <name>Fe</name>
        <dbReference type="ChEBI" id="CHEBI:18248"/>
    </ligandPart>
</feature>
<dbReference type="InterPro" id="IPR024167">
    <property type="entry name" value="Cytochrome_c4-like"/>
</dbReference>
<evidence type="ECO:0000256" key="2">
    <source>
        <dbReference type="ARBA" id="ARBA00022448"/>
    </source>
</evidence>
<dbReference type="Proteomes" id="UP000182769">
    <property type="component" value="Unassembled WGS sequence"/>
</dbReference>
<feature type="binding site" description="covalent" evidence="8">
    <location>
        <position position="130"/>
    </location>
    <ligand>
        <name>heme c</name>
        <dbReference type="ChEBI" id="CHEBI:61717"/>
        <label>2</label>
    </ligand>
</feature>
<feature type="binding site" description="axial binding residue" evidence="9">
    <location>
        <position position="134"/>
    </location>
    <ligand>
        <name>heme c</name>
        <dbReference type="ChEBI" id="CHEBI:61717"/>
        <label>2</label>
    </ligand>
    <ligandPart>
        <name>Fe</name>
        <dbReference type="ChEBI" id="CHEBI:18248"/>
    </ligandPart>
</feature>
<keyword evidence="4 9" id="KW-0479">Metal-binding</keyword>
<feature type="chain" id="PRO_5005505568" evidence="10">
    <location>
        <begin position="21"/>
        <end position="200"/>
    </location>
</feature>
<dbReference type="GO" id="GO:0020037">
    <property type="term" value="F:heme binding"/>
    <property type="evidence" value="ECO:0007669"/>
    <property type="project" value="InterPro"/>
</dbReference>
<dbReference type="OrthoDB" id="9773456at2"/>
<evidence type="ECO:0000256" key="4">
    <source>
        <dbReference type="ARBA" id="ARBA00022723"/>
    </source>
</evidence>
<dbReference type="PROSITE" id="PS51007">
    <property type="entry name" value="CYTC"/>
    <property type="match status" value="2"/>
</dbReference>
<dbReference type="InterPro" id="IPR036909">
    <property type="entry name" value="Cyt_c-like_dom_sf"/>
</dbReference>
<gene>
    <name evidence="12" type="ORF">Ga0061065_10246</name>
</gene>
<proteinExistence type="predicted"/>
<comment type="PTM">
    <text evidence="8">Binds 2 heme c groups covalently per subunit.</text>
</comment>
<feature type="binding site" description="axial binding residue" evidence="9">
    <location>
        <position position="177"/>
    </location>
    <ligand>
        <name>heme c</name>
        <dbReference type="ChEBI" id="CHEBI:61717"/>
        <label>2</label>
    </ligand>
    <ligandPart>
        <name>Fe</name>
        <dbReference type="ChEBI" id="CHEBI:18248"/>
    </ligandPart>
</feature>
<comment type="subcellular location">
    <subcellularLocation>
        <location evidence="1">Periplasm</location>
    </subcellularLocation>
</comment>
<evidence type="ECO:0000256" key="8">
    <source>
        <dbReference type="PIRSR" id="PIRSR000005-1"/>
    </source>
</evidence>
<dbReference type="InterPro" id="IPR050597">
    <property type="entry name" value="Cytochrome_c_Oxidase_Subunit"/>
</dbReference>
<evidence type="ECO:0000256" key="10">
    <source>
        <dbReference type="SAM" id="SignalP"/>
    </source>
</evidence>
<dbReference type="InterPro" id="IPR009056">
    <property type="entry name" value="Cyt_c-like_dom"/>
</dbReference>
<dbReference type="Pfam" id="PF00034">
    <property type="entry name" value="Cytochrom_C"/>
    <property type="match status" value="2"/>
</dbReference>
<reference evidence="13" key="1">
    <citation type="submission" date="2015-08" db="EMBL/GenBank/DDBJ databases">
        <authorList>
            <person name="Varghese N."/>
        </authorList>
    </citation>
    <scope>NUCLEOTIDE SEQUENCE [LARGE SCALE GENOMIC DNA]</scope>
    <source>
        <strain evidence="13">JCM 18476</strain>
    </source>
</reference>
<feature type="binding site" description="axial binding residue" evidence="9">
    <location>
        <position position="38"/>
    </location>
    <ligand>
        <name>heme c</name>
        <dbReference type="ChEBI" id="CHEBI:61717"/>
        <label>1</label>
    </ligand>
    <ligandPart>
        <name>Fe</name>
        <dbReference type="ChEBI" id="CHEBI:18248"/>
    </ligandPart>
</feature>
<feature type="binding site" description="covalent" evidence="8">
    <location>
        <position position="133"/>
    </location>
    <ligand>
        <name>heme c</name>
        <dbReference type="ChEBI" id="CHEBI:61717"/>
        <label>2</label>
    </ligand>
</feature>
<evidence type="ECO:0000256" key="9">
    <source>
        <dbReference type="PIRSR" id="PIRSR000005-2"/>
    </source>
</evidence>
<dbReference type="GO" id="GO:0009055">
    <property type="term" value="F:electron transfer activity"/>
    <property type="evidence" value="ECO:0007669"/>
    <property type="project" value="InterPro"/>
</dbReference>
<feature type="binding site" description="covalent" evidence="8">
    <location>
        <position position="37"/>
    </location>
    <ligand>
        <name>heme c</name>
        <dbReference type="ChEBI" id="CHEBI:61717"/>
        <label>1</label>
    </ligand>
</feature>
<feature type="signal peptide" evidence="10">
    <location>
        <begin position="1"/>
        <end position="20"/>
    </location>
</feature>
<dbReference type="Gene3D" id="1.10.760.10">
    <property type="entry name" value="Cytochrome c-like domain"/>
    <property type="match status" value="2"/>
</dbReference>
<dbReference type="EMBL" id="CYHG01000002">
    <property type="protein sequence ID" value="CUB02709.1"/>
    <property type="molecule type" value="Genomic_DNA"/>
</dbReference>
<dbReference type="STRING" id="1137284.GCA_001418205_00551"/>
<keyword evidence="7 9" id="KW-0408">Iron</keyword>
<keyword evidence="6" id="KW-0249">Electron transport</keyword>
<dbReference type="RefSeq" id="WP_055461683.1">
    <property type="nucleotide sequence ID" value="NZ_CYHG01000002.1"/>
</dbReference>
<evidence type="ECO:0000259" key="11">
    <source>
        <dbReference type="PROSITE" id="PS51007"/>
    </source>
</evidence>
<dbReference type="AlphaFoldDB" id="A0A0K6IHX6"/>
<evidence type="ECO:0000256" key="1">
    <source>
        <dbReference type="ARBA" id="ARBA00004418"/>
    </source>
</evidence>
<evidence type="ECO:0000313" key="13">
    <source>
        <dbReference type="Proteomes" id="UP000182769"/>
    </source>
</evidence>
<evidence type="ECO:0000256" key="5">
    <source>
        <dbReference type="ARBA" id="ARBA00022764"/>
    </source>
</evidence>
<feature type="domain" description="Cytochrome c" evidence="11">
    <location>
        <begin position="109"/>
        <end position="200"/>
    </location>
</feature>
<keyword evidence="10" id="KW-0732">Signal</keyword>
<accession>A0A0K6IHX6</accession>
<name>A0A0K6IHX6_9GAMM</name>
<organism evidence="12 13">
    <name type="scientific">Marinomonas fungiae</name>
    <dbReference type="NCBI Taxonomy" id="1137284"/>
    <lineage>
        <taxon>Bacteria</taxon>
        <taxon>Pseudomonadati</taxon>
        <taxon>Pseudomonadota</taxon>
        <taxon>Gammaproteobacteria</taxon>
        <taxon>Oceanospirillales</taxon>
        <taxon>Oceanospirillaceae</taxon>
        <taxon>Marinomonas</taxon>
    </lineage>
</organism>
<sequence length="200" mass="20822">MKKVLIGLLVTVGATSVAIAEGNPEAGKPFTAVCSACHGADGNSLAPTFPKLAGQNESYLLKQMTDIKSGARPVAQMTGLLDGLSEQNLADVAAYFASQNVVVGQADAELVEAGKNLYRDGNPATGVPACMACHGPAGKGLNSAGFPQLSGQHASYTASQLKLFQSGERKNDAAKIMQNIAFKMNEREIQAVSSYIQGLY</sequence>
<evidence type="ECO:0000313" key="12">
    <source>
        <dbReference type="EMBL" id="CUB02709.1"/>
    </source>
</evidence>
<keyword evidence="2" id="KW-0813">Transport</keyword>
<evidence type="ECO:0000256" key="7">
    <source>
        <dbReference type="ARBA" id="ARBA00023004"/>
    </source>
</evidence>
<dbReference type="PIRSF" id="PIRSF000005">
    <property type="entry name" value="Cytochrome_c4"/>
    <property type="match status" value="1"/>
</dbReference>
<keyword evidence="5" id="KW-0574">Periplasm</keyword>
<dbReference type="SUPFAM" id="SSF46626">
    <property type="entry name" value="Cytochrome c"/>
    <property type="match status" value="2"/>
</dbReference>
<keyword evidence="3 8" id="KW-0349">Heme</keyword>
<keyword evidence="13" id="KW-1185">Reference proteome</keyword>
<evidence type="ECO:0000256" key="3">
    <source>
        <dbReference type="ARBA" id="ARBA00022617"/>
    </source>
</evidence>
<dbReference type="GO" id="GO:0042597">
    <property type="term" value="C:periplasmic space"/>
    <property type="evidence" value="ECO:0007669"/>
    <property type="project" value="UniProtKB-SubCell"/>
</dbReference>
<feature type="domain" description="Cytochrome c" evidence="11">
    <location>
        <begin position="22"/>
        <end position="100"/>
    </location>
</feature>